<keyword evidence="1" id="KW-1133">Transmembrane helix</keyword>
<comment type="caution">
    <text evidence="2">The sequence shown here is derived from an EMBL/GenBank/DDBJ whole genome shotgun (WGS) entry which is preliminary data.</text>
</comment>
<gene>
    <name evidence="2" type="ORF">LTR78_009906</name>
</gene>
<name>A0AAE0WF90_9PEZI</name>
<keyword evidence="3" id="KW-1185">Reference proteome</keyword>
<keyword evidence="1" id="KW-0812">Transmembrane</keyword>
<protein>
    <submittedName>
        <fullName evidence="2">Uncharacterized protein</fullName>
    </submittedName>
</protein>
<evidence type="ECO:0000256" key="1">
    <source>
        <dbReference type="SAM" id="Phobius"/>
    </source>
</evidence>
<evidence type="ECO:0000313" key="2">
    <source>
        <dbReference type="EMBL" id="KAK3670251.1"/>
    </source>
</evidence>
<organism evidence="2 3">
    <name type="scientific">Recurvomyces mirabilis</name>
    <dbReference type="NCBI Taxonomy" id="574656"/>
    <lineage>
        <taxon>Eukaryota</taxon>
        <taxon>Fungi</taxon>
        <taxon>Dikarya</taxon>
        <taxon>Ascomycota</taxon>
        <taxon>Pezizomycotina</taxon>
        <taxon>Dothideomycetes</taxon>
        <taxon>Dothideomycetidae</taxon>
        <taxon>Mycosphaerellales</taxon>
        <taxon>Teratosphaeriaceae</taxon>
        <taxon>Recurvomyces</taxon>
    </lineage>
</organism>
<keyword evidence="1" id="KW-0472">Membrane</keyword>
<evidence type="ECO:0000313" key="3">
    <source>
        <dbReference type="Proteomes" id="UP001274830"/>
    </source>
</evidence>
<reference evidence="2" key="1">
    <citation type="submission" date="2023-07" db="EMBL/GenBank/DDBJ databases">
        <title>Black Yeasts Isolated from many extreme environments.</title>
        <authorList>
            <person name="Coleine C."/>
            <person name="Stajich J.E."/>
            <person name="Selbmann L."/>
        </authorList>
    </citation>
    <scope>NUCLEOTIDE SEQUENCE</scope>
    <source>
        <strain evidence="2">CCFEE 5485</strain>
    </source>
</reference>
<proteinExistence type="predicted"/>
<accession>A0AAE0WF90</accession>
<feature type="transmembrane region" description="Helical" evidence="1">
    <location>
        <begin position="82"/>
        <end position="102"/>
    </location>
</feature>
<sequence>MVATDDKLAGVAETIRAHGQDDVDARKLQDLGYKQQLHVQISDDHLLIMLISTAYIRLRVEPCSVHKCDCDLGVLANGGPVALVYGFVFCFIGTLATCASLAENASIYQSTPRLNPDQELRSIQLTKFRYTVPMGGRAGAE</sequence>
<dbReference type="Proteomes" id="UP001274830">
    <property type="component" value="Unassembled WGS sequence"/>
</dbReference>
<dbReference type="EMBL" id="JAUTXT010000060">
    <property type="protein sequence ID" value="KAK3670251.1"/>
    <property type="molecule type" value="Genomic_DNA"/>
</dbReference>
<dbReference type="AlphaFoldDB" id="A0AAE0WF90"/>